<dbReference type="GO" id="GO:0003684">
    <property type="term" value="F:damaged DNA binding"/>
    <property type="evidence" value="ECO:0007669"/>
    <property type="project" value="TreeGrafter"/>
</dbReference>
<keyword evidence="2 5" id="KW-0285">Flavoprotein</keyword>
<dbReference type="SUPFAM" id="SSF52425">
    <property type="entry name" value="Cryptochrome/photolyase, N-terminal domain"/>
    <property type="match status" value="1"/>
</dbReference>
<evidence type="ECO:0000256" key="1">
    <source>
        <dbReference type="ARBA" id="ARBA00005862"/>
    </source>
</evidence>
<proteinExistence type="inferred from homology"/>
<comment type="cofactor">
    <cofactor evidence="7">
        <name>(6R)-5,10-methylene-5,6,7,8-tetrahydrofolate</name>
        <dbReference type="ChEBI" id="CHEBI:15636"/>
    </cofactor>
    <text evidence="7">Binds 1 5,10-methenyltetrahydrofolate (MTHF) per subunit.</text>
</comment>
<feature type="compositionally biased region" description="Basic and acidic residues" evidence="8">
    <location>
        <begin position="580"/>
        <end position="589"/>
    </location>
</feature>
<accession>A0A0G4ERH9</accession>
<evidence type="ECO:0000256" key="4">
    <source>
        <dbReference type="ARBA" id="ARBA00022991"/>
    </source>
</evidence>
<keyword evidence="4 7" id="KW-0157">Chromophore</keyword>
<organism evidence="11 12">
    <name type="scientific">Vitrella brassicaformis (strain CCMP3155)</name>
    <dbReference type="NCBI Taxonomy" id="1169540"/>
    <lineage>
        <taxon>Eukaryota</taxon>
        <taxon>Sar</taxon>
        <taxon>Alveolata</taxon>
        <taxon>Colpodellida</taxon>
        <taxon>Vitrellaceae</taxon>
        <taxon>Vitrella</taxon>
    </lineage>
</organism>
<keyword evidence="3 5" id="KW-0274">FAD</keyword>
<evidence type="ECO:0000256" key="3">
    <source>
        <dbReference type="ARBA" id="ARBA00022827"/>
    </source>
</evidence>
<dbReference type="OrthoDB" id="435881at2759"/>
<dbReference type="InterPro" id="IPR005101">
    <property type="entry name" value="Cryptochr/Photolyase_FAD-bd"/>
</dbReference>
<dbReference type="InterPro" id="IPR036155">
    <property type="entry name" value="Crypto/Photolyase_N_sf"/>
</dbReference>
<reference evidence="11 12" key="1">
    <citation type="submission" date="2014-11" db="EMBL/GenBank/DDBJ databases">
        <authorList>
            <person name="Zhu J."/>
            <person name="Qi W."/>
            <person name="Song R."/>
        </authorList>
    </citation>
    <scope>NUCLEOTIDE SEQUENCE [LARGE SCALE GENOMIC DNA]</scope>
</reference>
<dbReference type="GO" id="GO:0000719">
    <property type="term" value="P:photoreactive repair"/>
    <property type="evidence" value="ECO:0007669"/>
    <property type="project" value="TreeGrafter"/>
</dbReference>
<dbReference type="GO" id="GO:0003904">
    <property type="term" value="F:deoxyribodipyrimidine photo-lyase activity"/>
    <property type="evidence" value="ECO:0007669"/>
    <property type="project" value="TreeGrafter"/>
</dbReference>
<dbReference type="InParanoid" id="A0A0G4ERH9"/>
<dbReference type="SUPFAM" id="SSF48173">
    <property type="entry name" value="Cryptochrome/photolyase FAD-binding domain"/>
    <property type="match status" value="1"/>
</dbReference>
<dbReference type="Gene3D" id="3.40.50.620">
    <property type="entry name" value="HUPs"/>
    <property type="match status" value="1"/>
</dbReference>
<dbReference type="GO" id="GO:0071949">
    <property type="term" value="F:FAD binding"/>
    <property type="evidence" value="ECO:0007669"/>
    <property type="project" value="TreeGrafter"/>
</dbReference>
<dbReference type="Proteomes" id="UP000041254">
    <property type="component" value="Unassembled WGS sequence"/>
</dbReference>
<dbReference type="NCBIfam" id="TIGR02765">
    <property type="entry name" value="crypto_DASH"/>
    <property type="match status" value="1"/>
</dbReference>
<feature type="chain" id="PRO_5005187518" description="Cryptochrome DASH" evidence="9">
    <location>
        <begin position="24"/>
        <end position="589"/>
    </location>
</feature>
<evidence type="ECO:0000256" key="6">
    <source>
        <dbReference type="PIRSR" id="PIRSR602081-2"/>
    </source>
</evidence>
<feature type="site" description="Electron transfer via tryptophanyl radical" evidence="6">
    <location>
        <position position="371"/>
    </location>
</feature>
<dbReference type="InterPro" id="IPR002081">
    <property type="entry name" value="Cryptochrome/DNA_photolyase_1"/>
</dbReference>
<dbReference type="Gene3D" id="1.25.40.80">
    <property type="match status" value="1"/>
</dbReference>
<dbReference type="Pfam" id="PF03441">
    <property type="entry name" value="FAD_binding_7"/>
    <property type="match status" value="1"/>
</dbReference>
<dbReference type="PhylomeDB" id="A0A0G4ERH9"/>
<evidence type="ECO:0000256" key="7">
    <source>
        <dbReference type="RuleBase" id="RU367151"/>
    </source>
</evidence>
<feature type="binding site" evidence="5">
    <location>
        <begin position="340"/>
        <end position="347"/>
    </location>
    <ligand>
        <name>FAD</name>
        <dbReference type="ChEBI" id="CHEBI:57692"/>
    </ligand>
</feature>
<dbReference type="PRINTS" id="PR00147">
    <property type="entry name" value="DNAPHOTLYASE"/>
</dbReference>
<feature type="region of interest" description="Disordered" evidence="8">
    <location>
        <begin position="526"/>
        <end position="589"/>
    </location>
</feature>
<protein>
    <recommendedName>
        <fullName evidence="7">Cryptochrome DASH</fullName>
    </recommendedName>
</protein>
<feature type="binding site" evidence="5">
    <location>
        <position position="287"/>
    </location>
    <ligand>
        <name>FAD</name>
        <dbReference type="ChEBI" id="CHEBI:57692"/>
    </ligand>
</feature>
<name>A0A0G4ERH9_VITBC</name>
<feature type="site" description="Electron transfer via tryptophanyl radical" evidence="6">
    <location>
        <position position="424"/>
    </location>
</feature>
<evidence type="ECO:0000256" key="2">
    <source>
        <dbReference type="ARBA" id="ARBA00022630"/>
    </source>
</evidence>
<dbReference type="PROSITE" id="PS51645">
    <property type="entry name" value="PHR_CRY_ALPHA_BETA"/>
    <property type="match status" value="1"/>
</dbReference>
<dbReference type="VEuPathDB" id="CryptoDB:Vbra_5331"/>
<evidence type="ECO:0000313" key="12">
    <source>
        <dbReference type="Proteomes" id="UP000041254"/>
    </source>
</evidence>
<dbReference type="STRING" id="1169540.A0A0G4ERH9"/>
<evidence type="ECO:0000313" key="11">
    <source>
        <dbReference type="EMBL" id="CEM00012.1"/>
    </source>
</evidence>
<keyword evidence="9" id="KW-0732">Signal</keyword>
<evidence type="ECO:0000256" key="8">
    <source>
        <dbReference type="SAM" id="MobiDB-lite"/>
    </source>
</evidence>
<evidence type="ECO:0000256" key="9">
    <source>
        <dbReference type="SAM" id="SignalP"/>
    </source>
</evidence>
<comment type="function">
    <text evidence="7">May have a photoreceptor function.</text>
</comment>
<dbReference type="OMA" id="KFWRCGP"/>
<comment type="cofactor">
    <cofactor evidence="5 7">
        <name>FAD</name>
        <dbReference type="ChEBI" id="CHEBI:57692"/>
    </cofactor>
    <text evidence="5 7">Binds 1 FAD per subunit.</text>
</comment>
<comment type="similarity">
    <text evidence="1 7">Belongs to the DNA photolyase class-1 family.</text>
</comment>
<keyword evidence="12" id="KW-1185">Reference proteome</keyword>
<dbReference type="EMBL" id="CDMY01000294">
    <property type="protein sequence ID" value="CEM00012.1"/>
    <property type="molecule type" value="Genomic_DNA"/>
</dbReference>
<dbReference type="InterPro" id="IPR014729">
    <property type="entry name" value="Rossmann-like_a/b/a_fold"/>
</dbReference>
<gene>
    <name evidence="11" type="ORF">Vbra_5331</name>
</gene>
<dbReference type="InterPro" id="IPR006050">
    <property type="entry name" value="DNA_photolyase_N"/>
</dbReference>
<evidence type="ECO:0000259" key="10">
    <source>
        <dbReference type="PROSITE" id="PS51645"/>
    </source>
</evidence>
<evidence type="ECO:0000256" key="5">
    <source>
        <dbReference type="PIRSR" id="PIRSR602081-1"/>
    </source>
</evidence>
<dbReference type="InterPro" id="IPR014133">
    <property type="entry name" value="Cry_DASH"/>
</dbReference>
<dbReference type="AlphaFoldDB" id="A0A0G4ERH9"/>
<dbReference type="Pfam" id="PF00875">
    <property type="entry name" value="DNA_photolyase"/>
    <property type="match status" value="1"/>
</dbReference>
<feature type="binding site" evidence="5">
    <location>
        <begin position="300"/>
        <end position="304"/>
    </location>
    <ligand>
        <name>FAD</name>
        <dbReference type="ChEBI" id="CHEBI:57692"/>
    </ligand>
</feature>
<feature type="domain" description="Photolyase/cryptochrome alpha/beta" evidence="10">
    <location>
        <begin position="46"/>
        <end position="186"/>
    </location>
</feature>
<sequence>MRATLAALAWSSSLFVVEGSAEALDITEEGHLDLQLLRLPAFSAMSVLIVLFRNDLRLHDNEVLQRAVSSAADHVLPLYCFDPRHFAKTHWFGFPRVSPLRYRFLTQSVSDLQKNLRNRGSGLLVRVGAPEEVVPALAKQLGGSATVKGVHLHEEICSEERGVERSLASELKGLGIPITKCWGSTLVHRDDLPFPPTQLPDVYTQFRKRVESSCDICPVVELPQQLKPLPPAIAAEEAASAVPPASQFGISEAPVDQRGVLPFQGGETAALSRLDEYFFKADCLKDYKQTRNGLVGANYSSKFSPWLALGCLSPRHVYHKVKEYERQRVANDSTYWLIFELLWRDYFKFIGVKFGTKLFQADGLMGKQVKWRTNRNAFEAWRDGRTGVPFIDANMRELRATGYMSNRGRQNVASFLTKDLTLDWRLGAEVFEAELLDHEPTANYGNWNYAAGIGNDPREDRKFNIIKQAMDYDPNGEYVKLWCPELTHIPSPKCHCPWTLTPAEQQQYNCSIGEDYPNAIYVDGSWRTHQDRRPPQSSGGDSYYAKRSNVGRASNGRGGGRGGGGQQQQQQQDNNGGGKGNERRYKVRE</sequence>
<dbReference type="Gene3D" id="1.10.579.10">
    <property type="entry name" value="DNA Cyclobutane Dipyrimidine Photolyase, subunit A, domain 3"/>
    <property type="match status" value="1"/>
</dbReference>
<feature type="compositionally biased region" description="Gly residues" evidence="8">
    <location>
        <begin position="556"/>
        <end position="566"/>
    </location>
</feature>
<dbReference type="InterPro" id="IPR036134">
    <property type="entry name" value="Crypto/Photolyase_FAD-like_sf"/>
</dbReference>
<dbReference type="PANTHER" id="PTHR11455">
    <property type="entry name" value="CRYPTOCHROME"/>
    <property type="match status" value="1"/>
</dbReference>
<feature type="signal peptide" evidence="9">
    <location>
        <begin position="1"/>
        <end position="23"/>
    </location>
</feature>
<dbReference type="PANTHER" id="PTHR11455:SF22">
    <property type="entry name" value="CRYPTOCHROME DASH"/>
    <property type="match status" value="1"/>
</dbReference>
<feature type="site" description="Electron transfer via tryptophanyl radical" evidence="6">
    <location>
        <position position="447"/>
    </location>
</feature>